<gene>
    <name evidence="1" type="ORF">Goari_007895</name>
</gene>
<accession>A0A7J8XSJ1</accession>
<proteinExistence type="predicted"/>
<keyword evidence="2" id="KW-1185">Reference proteome</keyword>
<evidence type="ECO:0000313" key="2">
    <source>
        <dbReference type="Proteomes" id="UP000593577"/>
    </source>
</evidence>
<protein>
    <recommendedName>
        <fullName evidence="3">Reverse transcriptase</fullName>
    </recommendedName>
</protein>
<comment type="caution">
    <text evidence="1">The sequence shown here is derived from an EMBL/GenBank/DDBJ whole genome shotgun (WGS) entry which is preliminary data.</text>
</comment>
<evidence type="ECO:0008006" key="3">
    <source>
        <dbReference type="Google" id="ProtNLM"/>
    </source>
</evidence>
<dbReference type="AlphaFoldDB" id="A0A7J8XSJ1"/>
<feature type="non-terminal residue" evidence="1">
    <location>
        <position position="262"/>
    </location>
</feature>
<dbReference type="PANTHER" id="PTHR33710:SF62">
    <property type="entry name" value="DUF4283 DOMAIN PROTEIN"/>
    <property type="match status" value="1"/>
</dbReference>
<name>A0A7J8XSJ1_GOSAI</name>
<dbReference type="EMBL" id="JABFAA010000009">
    <property type="protein sequence ID" value="MBA0690202.1"/>
    <property type="molecule type" value="Genomic_DNA"/>
</dbReference>
<sequence>MVMSRWLRTVDGSPCNDENLAGVKNGNLVNMGKDLGLNARGFGRNLNPRINPNLIPLGTAQIQGIGTLAEGRDGNLVGMSFEGVDYGPMELALVEENDPLMVLEGKKWQRVMESSHVCMDTKEGSGLMDVSASSDGFVGRWFTWERGRFASTIIKERLDRGVSSLNWVNLFPGYRLDHLSHSFLDHCPLLLDTLGMAWNNQNGSANAFRFETKWCLDNSFEGLVRKWWDEESGGVLNKLEKMGHQMLKWSKVTSSKERRNRR</sequence>
<dbReference type="PANTHER" id="PTHR33710">
    <property type="entry name" value="BNAC02G09200D PROTEIN"/>
    <property type="match status" value="1"/>
</dbReference>
<evidence type="ECO:0000313" key="1">
    <source>
        <dbReference type="EMBL" id="MBA0690202.1"/>
    </source>
</evidence>
<dbReference type="Proteomes" id="UP000593577">
    <property type="component" value="Unassembled WGS sequence"/>
</dbReference>
<reference evidence="1 2" key="1">
    <citation type="journal article" date="2019" name="Genome Biol. Evol.">
        <title>Insights into the evolution of the New World diploid cottons (Gossypium, subgenus Houzingenia) based on genome sequencing.</title>
        <authorList>
            <person name="Grover C.E."/>
            <person name="Arick M.A. 2nd"/>
            <person name="Thrash A."/>
            <person name="Conover J.L."/>
            <person name="Sanders W.S."/>
            <person name="Peterson D.G."/>
            <person name="Frelichowski J.E."/>
            <person name="Scheffler J.A."/>
            <person name="Scheffler B.E."/>
            <person name="Wendel J.F."/>
        </authorList>
    </citation>
    <scope>NUCLEOTIDE SEQUENCE [LARGE SCALE GENOMIC DNA]</scope>
    <source>
        <strain evidence="1">185</strain>
        <tissue evidence="1">Leaf</tissue>
    </source>
</reference>
<organism evidence="1 2">
    <name type="scientific">Gossypium aridum</name>
    <name type="common">American cotton</name>
    <name type="synonym">Erioxylum aridum</name>
    <dbReference type="NCBI Taxonomy" id="34290"/>
    <lineage>
        <taxon>Eukaryota</taxon>
        <taxon>Viridiplantae</taxon>
        <taxon>Streptophyta</taxon>
        <taxon>Embryophyta</taxon>
        <taxon>Tracheophyta</taxon>
        <taxon>Spermatophyta</taxon>
        <taxon>Magnoliopsida</taxon>
        <taxon>eudicotyledons</taxon>
        <taxon>Gunneridae</taxon>
        <taxon>Pentapetalae</taxon>
        <taxon>rosids</taxon>
        <taxon>malvids</taxon>
        <taxon>Malvales</taxon>
        <taxon>Malvaceae</taxon>
        <taxon>Malvoideae</taxon>
        <taxon>Gossypium</taxon>
    </lineage>
</organism>